<name>A0A6G9ZDS2_9NOCA</name>
<dbReference type="Proteomes" id="UP000500953">
    <property type="component" value="Chromosome"/>
</dbReference>
<evidence type="ECO:0000313" key="2">
    <source>
        <dbReference type="Proteomes" id="UP000500953"/>
    </source>
</evidence>
<protein>
    <submittedName>
        <fullName evidence="1">DUF4192 family protein</fullName>
    </submittedName>
</protein>
<dbReference type="Pfam" id="PF13830">
    <property type="entry name" value="DUF4192"/>
    <property type="match status" value="1"/>
</dbReference>
<dbReference type="AlphaFoldDB" id="A0A6G9ZDS2"/>
<dbReference type="InterPro" id="IPR025447">
    <property type="entry name" value="DUF4192"/>
</dbReference>
<evidence type="ECO:0000313" key="1">
    <source>
        <dbReference type="EMBL" id="QIS23662.1"/>
    </source>
</evidence>
<dbReference type="EMBL" id="CP046173">
    <property type="protein sequence ID" value="QIS23662.1"/>
    <property type="molecule type" value="Genomic_DNA"/>
</dbReference>
<reference evidence="1 2" key="1">
    <citation type="journal article" date="2019" name="ACS Chem. Biol.">
        <title>Identification and Mobilization of a Cryptic Antibiotic Biosynthesis Gene Locus from a Human-Pathogenic Nocardia Isolate.</title>
        <authorList>
            <person name="Herisse M."/>
            <person name="Ishida K."/>
            <person name="Porter J.L."/>
            <person name="Howden B."/>
            <person name="Hertweck C."/>
            <person name="Stinear T.P."/>
            <person name="Pidot S.J."/>
        </authorList>
    </citation>
    <scope>NUCLEOTIDE SEQUENCE [LARGE SCALE GENOMIC DNA]</scope>
    <source>
        <strain evidence="1 2">AUSMDU00012715</strain>
    </source>
</reference>
<organism evidence="1 2">
    <name type="scientific">Nocardia terpenica</name>
    <dbReference type="NCBI Taxonomy" id="455432"/>
    <lineage>
        <taxon>Bacteria</taxon>
        <taxon>Bacillati</taxon>
        <taxon>Actinomycetota</taxon>
        <taxon>Actinomycetes</taxon>
        <taxon>Mycobacteriales</taxon>
        <taxon>Nocardiaceae</taxon>
        <taxon>Nocardia</taxon>
    </lineage>
</organism>
<accession>A0A6G9ZDS2</accession>
<gene>
    <name evidence="1" type="ORF">F6W96_40720</name>
</gene>
<dbReference type="RefSeq" id="WP_167490980.1">
    <property type="nucleotide sequence ID" value="NZ_CP046173.1"/>
</dbReference>
<sequence>MNEESFGKWTLQYIVDDPSNIIAALPGECGTNPHAALIVVGLEPAQETGRVAINGGVIQWLEDMPEVLSVTPELLRQQDRDMALAVLIDPYERQPETPGEISPDHRQIIGNLYFRLARKDILLVGAWTTPSISAGSPWWSLLGDARGIVADPDATTVSPLAVADGLLFQADPETQNKLKHDASRFERLSIPLLTGFMPHLQRVREIAESSDPKAREKFVADRFAYVNEQIGSYDPSKPVASDIAVEIAGWVGIPEIMERLARAAIDPATPDRFGEFWADLSRVVPDPVRARTTALVGLFAYARDDLALARHALDESRRARPGYEFGRVMRAALRIEIPSHRLHELFSED</sequence>
<proteinExistence type="predicted"/>